<comment type="caution">
    <text evidence="5">The sequence shown here is derived from an EMBL/GenBank/DDBJ whole genome shotgun (WGS) entry which is preliminary data.</text>
</comment>
<dbReference type="AlphaFoldDB" id="A0A4R7YRV7"/>
<accession>A0A4R7YRV7</accession>
<feature type="domain" description="HTH marR-type" evidence="4">
    <location>
        <begin position="2"/>
        <end position="134"/>
    </location>
</feature>
<evidence type="ECO:0000256" key="1">
    <source>
        <dbReference type="ARBA" id="ARBA00023015"/>
    </source>
</evidence>
<sequence length="144" mass="17260">MRESLGRYITTISKHIKYYINQRANKFNLNIDQVHILKVLYDNQGVNQEELTEIYKSDKVTISKLLDRLVEEGYIEKRRNKNDRRVKNLYVTEKGEALKGEIKEIFKDITRVLASDFSEEEDIMVRKLLRRMSENIYEEVNKEK</sequence>
<dbReference type="PROSITE" id="PS01117">
    <property type="entry name" value="HTH_MARR_1"/>
    <property type="match status" value="1"/>
</dbReference>
<dbReference type="GO" id="GO:0003700">
    <property type="term" value="F:DNA-binding transcription factor activity"/>
    <property type="evidence" value="ECO:0007669"/>
    <property type="project" value="InterPro"/>
</dbReference>
<dbReference type="InterPro" id="IPR036388">
    <property type="entry name" value="WH-like_DNA-bd_sf"/>
</dbReference>
<dbReference type="OrthoDB" id="6400170at2"/>
<dbReference type="SUPFAM" id="SSF46785">
    <property type="entry name" value="Winged helix' DNA-binding domain"/>
    <property type="match status" value="1"/>
</dbReference>
<dbReference type="RefSeq" id="WP_111571573.1">
    <property type="nucleotide sequence ID" value="NZ_QLME01000005.1"/>
</dbReference>
<evidence type="ECO:0000256" key="2">
    <source>
        <dbReference type="ARBA" id="ARBA00023125"/>
    </source>
</evidence>
<dbReference type="PRINTS" id="PR00598">
    <property type="entry name" value="HTHMARR"/>
</dbReference>
<dbReference type="EMBL" id="SODA01000028">
    <property type="protein sequence ID" value="TDW00477.1"/>
    <property type="molecule type" value="Genomic_DNA"/>
</dbReference>
<keyword evidence="3" id="KW-0804">Transcription</keyword>
<evidence type="ECO:0000259" key="4">
    <source>
        <dbReference type="PROSITE" id="PS50995"/>
    </source>
</evidence>
<keyword evidence="2" id="KW-0238">DNA-binding</keyword>
<dbReference type="PROSITE" id="PS50995">
    <property type="entry name" value="HTH_MARR_2"/>
    <property type="match status" value="1"/>
</dbReference>
<dbReference type="PANTHER" id="PTHR42756:SF1">
    <property type="entry name" value="TRANSCRIPTIONAL REPRESSOR OF EMRAB OPERON"/>
    <property type="match status" value="1"/>
</dbReference>
<dbReference type="InterPro" id="IPR023187">
    <property type="entry name" value="Tscrpt_reg_MarR-type_CS"/>
</dbReference>
<dbReference type="InterPro" id="IPR000835">
    <property type="entry name" value="HTH_MarR-typ"/>
</dbReference>
<gene>
    <name evidence="5" type="ORF">C8C77_12836</name>
</gene>
<organism evidence="5 6">
    <name type="scientific">Halanaerobium saccharolyticum</name>
    <dbReference type="NCBI Taxonomy" id="43595"/>
    <lineage>
        <taxon>Bacteria</taxon>
        <taxon>Bacillati</taxon>
        <taxon>Bacillota</taxon>
        <taxon>Clostridia</taxon>
        <taxon>Halanaerobiales</taxon>
        <taxon>Halanaerobiaceae</taxon>
        <taxon>Halanaerobium</taxon>
    </lineage>
</organism>
<protein>
    <submittedName>
        <fullName evidence="5">MarR family transcriptional regulator</fullName>
    </submittedName>
</protein>
<dbReference type="GO" id="GO:0003677">
    <property type="term" value="F:DNA binding"/>
    <property type="evidence" value="ECO:0007669"/>
    <property type="project" value="UniProtKB-KW"/>
</dbReference>
<dbReference type="InterPro" id="IPR036390">
    <property type="entry name" value="WH_DNA-bd_sf"/>
</dbReference>
<evidence type="ECO:0000313" key="5">
    <source>
        <dbReference type="EMBL" id="TDW00477.1"/>
    </source>
</evidence>
<dbReference type="Pfam" id="PF01047">
    <property type="entry name" value="MarR"/>
    <property type="match status" value="1"/>
</dbReference>
<dbReference type="SMART" id="SM00347">
    <property type="entry name" value="HTH_MARR"/>
    <property type="match status" value="1"/>
</dbReference>
<dbReference type="Gene3D" id="1.10.10.10">
    <property type="entry name" value="Winged helix-like DNA-binding domain superfamily/Winged helix DNA-binding domain"/>
    <property type="match status" value="1"/>
</dbReference>
<proteinExistence type="predicted"/>
<dbReference type="PANTHER" id="PTHR42756">
    <property type="entry name" value="TRANSCRIPTIONAL REGULATOR, MARR"/>
    <property type="match status" value="1"/>
</dbReference>
<evidence type="ECO:0000313" key="6">
    <source>
        <dbReference type="Proteomes" id="UP000294697"/>
    </source>
</evidence>
<evidence type="ECO:0000256" key="3">
    <source>
        <dbReference type="ARBA" id="ARBA00023163"/>
    </source>
</evidence>
<name>A0A4R7YRV7_9FIRM</name>
<dbReference type="Proteomes" id="UP000294697">
    <property type="component" value="Unassembled WGS sequence"/>
</dbReference>
<keyword evidence="1" id="KW-0805">Transcription regulation</keyword>
<reference evidence="5 6" key="1">
    <citation type="submission" date="2019-03" db="EMBL/GenBank/DDBJ databases">
        <title>Subsurface microbial communities from deep shales in Ohio and West Virginia, USA.</title>
        <authorList>
            <person name="Wrighton K."/>
        </authorList>
    </citation>
    <scope>NUCLEOTIDE SEQUENCE [LARGE SCALE GENOMIC DNA]</scope>
    <source>
        <strain evidence="5 6">MSL9.2</strain>
    </source>
</reference>